<dbReference type="AlphaFoldDB" id="A0A2T4UK95"/>
<evidence type="ECO:0000313" key="3">
    <source>
        <dbReference type="EMBL" id="PTL59650.1"/>
    </source>
</evidence>
<dbReference type="Proteomes" id="UP000240739">
    <property type="component" value="Unassembled WGS sequence"/>
</dbReference>
<keyword evidence="2" id="KW-0732">Signal</keyword>
<evidence type="ECO:0000313" key="4">
    <source>
        <dbReference type="Proteomes" id="UP000240739"/>
    </source>
</evidence>
<sequence length="150" mass="16553">MSPRSTAALAALTAVLATPALALAGAGDRDHDRMPDRWERSHQLSTRSDDSARDTDRDGLSNRGEYLSGTDPRDRDSDDDGVRDAREDRDRDGVSNAREMRDGTSPCDRDSDDDGVRDDRDHGDDDRGGDGTQDRGDDDRSDDDRDRSDD</sequence>
<keyword evidence="4" id="KW-1185">Reference proteome</keyword>
<feature type="compositionally biased region" description="Basic and acidic residues" evidence="1">
    <location>
        <begin position="71"/>
        <end position="102"/>
    </location>
</feature>
<comment type="caution">
    <text evidence="3">The sequence shown here is derived from an EMBL/GenBank/DDBJ whole genome shotgun (WGS) entry which is preliminary data.</text>
</comment>
<name>A0A2T4UK95_9ACTN</name>
<evidence type="ECO:0000256" key="1">
    <source>
        <dbReference type="SAM" id="MobiDB-lite"/>
    </source>
</evidence>
<accession>A0A2T4UK95</accession>
<feature type="region of interest" description="Disordered" evidence="1">
    <location>
        <begin position="24"/>
        <end position="150"/>
    </location>
</feature>
<protein>
    <submittedName>
        <fullName evidence="3">Uncharacterized protein</fullName>
    </submittedName>
</protein>
<feature type="signal peptide" evidence="2">
    <location>
        <begin position="1"/>
        <end position="22"/>
    </location>
</feature>
<dbReference type="EMBL" id="PYYB01000001">
    <property type="protein sequence ID" value="PTL59650.1"/>
    <property type="molecule type" value="Genomic_DNA"/>
</dbReference>
<dbReference type="RefSeq" id="WP_107568293.1">
    <property type="nucleotide sequence ID" value="NZ_PYYB01000001.1"/>
</dbReference>
<feature type="compositionally biased region" description="Basic and acidic residues" evidence="1">
    <location>
        <begin position="117"/>
        <end position="150"/>
    </location>
</feature>
<proteinExistence type="predicted"/>
<feature type="chain" id="PRO_5015666469" evidence="2">
    <location>
        <begin position="23"/>
        <end position="150"/>
    </location>
</feature>
<gene>
    <name evidence="3" type="ORF">C7Y72_08305</name>
</gene>
<reference evidence="3 4" key="1">
    <citation type="submission" date="2018-03" db="EMBL/GenBank/DDBJ databases">
        <title>Aquarubrobacter algicola gen. nov., sp. nov., a novel actinobacterium isolated from shallow eutrophic lake during the end of cyanobacterial harmful algal blooms.</title>
        <authorList>
            <person name="Chun S.J."/>
        </authorList>
    </citation>
    <scope>NUCLEOTIDE SEQUENCE [LARGE SCALE GENOMIC DNA]</scope>
    <source>
        <strain evidence="3 4">Seoho-28</strain>
    </source>
</reference>
<feature type="compositionally biased region" description="Basic and acidic residues" evidence="1">
    <location>
        <begin position="27"/>
        <end position="60"/>
    </location>
</feature>
<organism evidence="3 4">
    <name type="scientific">Paraconexibacter algicola</name>
    <dbReference type="NCBI Taxonomy" id="2133960"/>
    <lineage>
        <taxon>Bacteria</taxon>
        <taxon>Bacillati</taxon>
        <taxon>Actinomycetota</taxon>
        <taxon>Thermoleophilia</taxon>
        <taxon>Solirubrobacterales</taxon>
        <taxon>Paraconexibacteraceae</taxon>
        <taxon>Paraconexibacter</taxon>
    </lineage>
</organism>
<evidence type="ECO:0000256" key="2">
    <source>
        <dbReference type="SAM" id="SignalP"/>
    </source>
</evidence>